<dbReference type="SMART" id="SM00345">
    <property type="entry name" value="HTH_GNTR"/>
    <property type="match status" value="1"/>
</dbReference>
<dbReference type="InterPro" id="IPR036388">
    <property type="entry name" value="WH-like_DNA-bd_sf"/>
</dbReference>
<feature type="domain" description="HTH gntR-type" evidence="4">
    <location>
        <begin position="34"/>
        <end position="102"/>
    </location>
</feature>
<dbReference type="SUPFAM" id="SSF46785">
    <property type="entry name" value="Winged helix' DNA-binding domain"/>
    <property type="match status" value="1"/>
</dbReference>
<dbReference type="AlphaFoldDB" id="A0A2T7G9E3"/>
<dbReference type="PANTHER" id="PTHR43537">
    <property type="entry name" value="TRANSCRIPTIONAL REGULATOR, GNTR FAMILY"/>
    <property type="match status" value="1"/>
</dbReference>
<comment type="caution">
    <text evidence="5">The sequence shown here is derived from an EMBL/GenBank/DDBJ whole genome shotgun (WGS) entry which is preliminary data.</text>
</comment>
<keyword evidence="2" id="KW-0238">DNA-binding</keyword>
<name>A0A2T7G9E3_9RHOB</name>
<evidence type="ECO:0000259" key="4">
    <source>
        <dbReference type="PROSITE" id="PS50949"/>
    </source>
</evidence>
<evidence type="ECO:0000256" key="2">
    <source>
        <dbReference type="ARBA" id="ARBA00023125"/>
    </source>
</evidence>
<reference evidence="5 6" key="1">
    <citation type="submission" date="2018-04" db="EMBL/GenBank/DDBJ databases">
        <title>Pelagivirga bohaiensis gen. nov., sp. nov., a bacterium isolated from the Bohai Sea.</title>
        <authorList>
            <person name="Ji X."/>
        </authorList>
    </citation>
    <scope>NUCLEOTIDE SEQUENCE [LARGE SCALE GENOMIC DNA]</scope>
    <source>
        <strain evidence="5 6">BH-SD19</strain>
    </source>
</reference>
<dbReference type="SUPFAM" id="SSF48008">
    <property type="entry name" value="GntR ligand-binding domain-like"/>
    <property type="match status" value="1"/>
</dbReference>
<dbReference type="EMBL" id="QCYH01000002">
    <property type="protein sequence ID" value="PVA11033.1"/>
    <property type="molecule type" value="Genomic_DNA"/>
</dbReference>
<evidence type="ECO:0000313" key="5">
    <source>
        <dbReference type="EMBL" id="PVA11033.1"/>
    </source>
</evidence>
<dbReference type="GO" id="GO:0003700">
    <property type="term" value="F:DNA-binding transcription factor activity"/>
    <property type="evidence" value="ECO:0007669"/>
    <property type="project" value="InterPro"/>
</dbReference>
<gene>
    <name evidence="5" type="ORF">DC366_04450</name>
</gene>
<dbReference type="PANTHER" id="PTHR43537:SF5">
    <property type="entry name" value="UXU OPERON TRANSCRIPTIONAL REGULATOR"/>
    <property type="match status" value="1"/>
</dbReference>
<dbReference type="Pfam" id="PF00392">
    <property type="entry name" value="GntR"/>
    <property type="match status" value="1"/>
</dbReference>
<dbReference type="InterPro" id="IPR008920">
    <property type="entry name" value="TF_FadR/GntR_C"/>
</dbReference>
<accession>A0A2T7G9E3</accession>
<proteinExistence type="predicted"/>
<dbReference type="GO" id="GO:0003677">
    <property type="term" value="F:DNA binding"/>
    <property type="evidence" value="ECO:0007669"/>
    <property type="project" value="UniProtKB-KW"/>
</dbReference>
<keyword evidence="6" id="KW-1185">Reference proteome</keyword>
<dbReference type="Gene3D" id="1.10.10.10">
    <property type="entry name" value="Winged helix-like DNA-binding domain superfamily/Winged helix DNA-binding domain"/>
    <property type="match status" value="1"/>
</dbReference>
<evidence type="ECO:0000313" key="6">
    <source>
        <dbReference type="Proteomes" id="UP000244446"/>
    </source>
</evidence>
<dbReference type="SMART" id="SM00895">
    <property type="entry name" value="FCD"/>
    <property type="match status" value="1"/>
</dbReference>
<dbReference type="InterPro" id="IPR000524">
    <property type="entry name" value="Tscrpt_reg_HTH_GntR"/>
</dbReference>
<dbReference type="Proteomes" id="UP000244446">
    <property type="component" value="Unassembled WGS sequence"/>
</dbReference>
<dbReference type="Gene3D" id="1.20.120.530">
    <property type="entry name" value="GntR ligand-binding domain-like"/>
    <property type="match status" value="1"/>
</dbReference>
<organism evidence="5 6">
    <name type="scientific">Pelagivirga sediminicola</name>
    <dbReference type="NCBI Taxonomy" id="2170575"/>
    <lineage>
        <taxon>Bacteria</taxon>
        <taxon>Pseudomonadati</taxon>
        <taxon>Pseudomonadota</taxon>
        <taxon>Alphaproteobacteria</taxon>
        <taxon>Rhodobacterales</taxon>
        <taxon>Paracoccaceae</taxon>
        <taxon>Pelagivirga</taxon>
    </lineage>
</organism>
<dbReference type="Pfam" id="PF07729">
    <property type="entry name" value="FCD"/>
    <property type="match status" value="1"/>
</dbReference>
<evidence type="ECO:0000256" key="1">
    <source>
        <dbReference type="ARBA" id="ARBA00023015"/>
    </source>
</evidence>
<evidence type="ECO:0000256" key="3">
    <source>
        <dbReference type="ARBA" id="ARBA00023163"/>
    </source>
</evidence>
<dbReference type="CDD" id="cd07377">
    <property type="entry name" value="WHTH_GntR"/>
    <property type="match status" value="1"/>
</dbReference>
<sequence length="286" mass="32517">MSKDGAFTGGKSAFGLQIRRNRNTRAGKRMARRKTLTAIVAEDLSKRVLDGTLKPGEQLPTETELCEQFEVSRTVVREAVAQLRSDGLLVSRQGRGMFVSKYPFSSKFELNSDALNTLPETIAILELRLAIEVESASLCAERRSDEDARNIRRVMEEVDARHGDPDIVEVHYDFEFHLAIAQGTQNPYFHRFLKFLEPTFTRRFQLSTLVSQEFKERYYEVIHEEHSAIVVAIESLDPHAAQKAMRLHLLNSLDRLRALSRKVGAKDRVDGTEIPIMDFLKDVDPG</sequence>
<keyword evidence="3" id="KW-0804">Transcription</keyword>
<keyword evidence="1" id="KW-0805">Transcription regulation</keyword>
<dbReference type="InterPro" id="IPR011711">
    <property type="entry name" value="GntR_C"/>
</dbReference>
<dbReference type="OrthoDB" id="9028214at2"/>
<dbReference type="PROSITE" id="PS50949">
    <property type="entry name" value="HTH_GNTR"/>
    <property type="match status" value="1"/>
</dbReference>
<dbReference type="PRINTS" id="PR00035">
    <property type="entry name" value="HTHGNTR"/>
</dbReference>
<dbReference type="InterPro" id="IPR036390">
    <property type="entry name" value="WH_DNA-bd_sf"/>
</dbReference>
<protein>
    <submittedName>
        <fullName evidence="5">FadR family transcriptional regulator</fullName>
    </submittedName>
</protein>